<organism evidence="1 2">
    <name type="scientific">Phascolomyces articulosus</name>
    <dbReference type="NCBI Taxonomy" id="60185"/>
    <lineage>
        <taxon>Eukaryota</taxon>
        <taxon>Fungi</taxon>
        <taxon>Fungi incertae sedis</taxon>
        <taxon>Mucoromycota</taxon>
        <taxon>Mucoromycotina</taxon>
        <taxon>Mucoromycetes</taxon>
        <taxon>Mucorales</taxon>
        <taxon>Lichtheimiaceae</taxon>
        <taxon>Phascolomyces</taxon>
    </lineage>
</organism>
<keyword evidence="2" id="KW-1185">Reference proteome</keyword>
<name>A0AAD5PB55_9FUNG</name>
<dbReference type="EMBL" id="JAIXMP010000022">
    <property type="protein sequence ID" value="KAI9255631.1"/>
    <property type="molecule type" value="Genomic_DNA"/>
</dbReference>
<comment type="caution">
    <text evidence="1">The sequence shown here is derived from an EMBL/GenBank/DDBJ whole genome shotgun (WGS) entry which is preliminary data.</text>
</comment>
<dbReference type="Proteomes" id="UP001209540">
    <property type="component" value="Unassembled WGS sequence"/>
</dbReference>
<protein>
    <submittedName>
        <fullName evidence="1">Uncharacterized protein</fullName>
    </submittedName>
</protein>
<reference evidence="1" key="1">
    <citation type="journal article" date="2022" name="IScience">
        <title>Evolution of zygomycete secretomes and the origins of terrestrial fungal ecologies.</title>
        <authorList>
            <person name="Chang Y."/>
            <person name="Wang Y."/>
            <person name="Mondo S."/>
            <person name="Ahrendt S."/>
            <person name="Andreopoulos W."/>
            <person name="Barry K."/>
            <person name="Beard J."/>
            <person name="Benny G.L."/>
            <person name="Blankenship S."/>
            <person name="Bonito G."/>
            <person name="Cuomo C."/>
            <person name="Desiro A."/>
            <person name="Gervers K.A."/>
            <person name="Hundley H."/>
            <person name="Kuo A."/>
            <person name="LaButti K."/>
            <person name="Lang B.F."/>
            <person name="Lipzen A."/>
            <person name="O'Donnell K."/>
            <person name="Pangilinan J."/>
            <person name="Reynolds N."/>
            <person name="Sandor L."/>
            <person name="Smith M.E."/>
            <person name="Tsang A."/>
            <person name="Grigoriev I.V."/>
            <person name="Stajich J.E."/>
            <person name="Spatafora J.W."/>
        </authorList>
    </citation>
    <scope>NUCLEOTIDE SEQUENCE</scope>
    <source>
        <strain evidence="1">RSA 2281</strain>
    </source>
</reference>
<evidence type="ECO:0000313" key="1">
    <source>
        <dbReference type="EMBL" id="KAI9255631.1"/>
    </source>
</evidence>
<evidence type="ECO:0000313" key="2">
    <source>
        <dbReference type="Proteomes" id="UP001209540"/>
    </source>
</evidence>
<accession>A0AAD5PB55</accession>
<sequence length="149" mass="16995">MNGRGPGFPVYDLLCATKGTVISCLEQRGKRHHISRQSIHAFFMNLKRITFGLYFTTAPCLSKEHVNKDRSFEEDEENEGQVLQIEHLSAKNSFYKTNSSAHSMIIPLLRFDSENLPELDLNISKFYIASTRDQINQISITNNVSKNSL</sequence>
<proteinExistence type="predicted"/>
<dbReference type="AlphaFoldDB" id="A0AAD5PB55"/>
<reference evidence="1" key="2">
    <citation type="submission" date="2023-02" db="EMBL/GenBank/DDBJ databases">
        <authorList>
            <consortium name="DOE Joint Genome Institute"/>
            <person name="Mondo S.J."/>
            <person name="Chang Y."/>
            <person name="Wang Y."/>
            <person name="Ahrendt S."/>
            <person name="Andreopoulos W."/>
            <person name="Barry K."/>
            <person name="Beard J."/>
            <person name="Benny G.L."/>
            <person name="Blankenship S."/>
            <person name="Bonito G."/>
            <person name="Cuomo C."/>
            <person name="Desiro A."/>
            <person name="Gervers K.A."/>
            <person name="Hundley H."/>
            <person name="Kuo A."/>
            <person name="LaButti K."/>
            <person name="Lang B.F."/>
            <person name="Lipzen A."/>
            <person name="O'Donnell K."/>
            <person name="Pangilinan J."/>
            <person name="Reynolds N."/>
            <person name="Sandor L."/>
            <person name="Smith M.W."/>
            <person name="Tsang A."/>
            <person name="Grigoriev I.V."/>
            <person name="Stajich J.E."/>
            <person name="Spatafora J.W."/>
        </authorList>
    </citation>
    <scope>NUCLEOTIDE SEQUENCE</scope>
    <source>
        <strain evidence="1">RSA 2281</strain>
    </source>
</reference>
<gene>
    <name evidence="1" type="ORF">BDA99DRAFT_562149</name>
</gene>